<evidence type="ECO:0000313" key="1">
    <source>
        <dbReference type="EMBL" id="GIL66892.1"/>
    </source>
</evidence>
<evidence type="ECO:0000313" key="2">
    <source>
        <dbReference type="Proteomes" id="UP000747399"/>
    </source>
</evidence>
<comment type="caution">
    <text evidence="1">The sequence shown here is derived from an EMBL/GenBank/DDBJ whole genome shotgun (WGS) entry which is preliminary data.</text>
</comment>
<gene>
    <name evidence="1" type="ORF">Vafri_20363</name>
</gene>
<accession>A0A8J4BWR3</accession>
<organism evidence="1 2">
    <name type="scientific">Volvox africanus</name>
    <dbReference type="NCBI Taxonomy" id="51714"/>
    <lineage>
        <taxon>Eukaryota</taxon>
        <taxon>Viridiplantae</taxon>
        <taxon>Chlorophyta</taxon>
        <taxon>core chlorophytes</taxon>
        <taxon>Chlorophyceae</taxon>
        <taxon>CS clade</taxon>
        <taxon>Chlamydomonadales</taxon>
        <taxon>Volvocaceae</taxon>
        <taxon>Volvox</taxon>
    </lineage>
</organism>
<reference evidence="1" key="1">
    <citation type="journal article" date="2021" name="Proc. Natl. Acad. Sci. U.S.A.">
        <title>Three genomes in the algal genus Volvox reveal the fate of a haploid sex-determining region after a transition to homothallism.</title>
        <authorList>
            <person name="Yamamoto K."/>
            <person name="Hamaji T."/>
            <person name="Kawai-Toyooka H."/>
            <person name="Matsuzaki R."/>
            <person name="Takahashi F."/>
            <person name="Nishimura Y."/>
            <person name="Kawachi M."/>
            <person name="Noguchi H."/>
            <person name="Minakuchi Y."/>
            <person name="Umen J.G."/>
            <person name="Toyoda A."/>
            <person name="Nozaki H."/>
        </authorList>
    </citation>
    <scope>NUCLEOTIDE SEQUENCE</scope>
    <source>
        <strain evidence="1">NIES-3780</strain>
    </source>
</reference>
<name>A0A8J4BWR3_9CHLO</name>
<feature type="non-terminal residue" evidence="1">
    <location>
        <position position="1"/>
    </location>
</feature>
<sequence>GDRKEPNFYMLLPQLCCKVLACRDLSLDLDLGFSDSGRSEIHKLTQAPQKTRIQTHRNGPLLNGGVHLAAHGRITLLLAGFQTAISAYGPHSPCAAFASQ</sequence>
<dbReference type="AlphaFoldDB" id="A0A8J4BWR3"/>
<dbReference type="EMBL" id="BNCO01000091">
    <property type="protein sequence ID" value="GIL66892.1"/>
    <property type="molecule type" value="Genomic_DNA"/>
</dbReference>
<keyword evidence="2" id="KW-1185">Reference proteome</keyword>
<protein>
    <submittedName>
        <fullName evidence="1">Uncharacterized protein</fullName>
    </submittedName>
</protein>
<proteinExistence type="predicted"/>
<dbReference type="Proteomes" id="UP000747399">
    <property type="component" value="Unassembled WGS sequence"/>
</dbReference>